<gene>
    <name evidence="2" type="ORF">BC349_02725</name>
</gene>
<feature type="domain" description="SnoaL-like" evidence="1">
    <location>
        <begin position="8"/>
        <end position="115"/>
    </location>
</feature>
<accession>A0ABR7M4L1</accession>
<keyword evidence="3" id="KW-1185">Reference proteome</keyword>
<dbReference type="InterPro" id="IPR037401">
    <property type="entry name" value="SnoaL-like"/>
</dbReference>
<dbReference type="EMBL" id="MBUA01000001">
    <property type="protein sequence ID" value="MBC6489866.1"/>
    <property type="molecule type" value="Genomic_DNA"/>
</dbReference>
<dbReference type="Proteomes" id="UP000765802">
    <property type="component" value="Unassembled WGS sequence"/>
</dbReference>
<evidence type="ECO:0000313" key="2">
    <source>
        <dbReference type="EMBL" id="MBC6489866.1"/>
    </source>
</evidence>
<dbReference type="Pfam" id="PF12680">
    <property type="entry name" value="SnoaL_2"/>
    <property type="match status" value="1"/>
</dbReference>
<dbReference type="RefSeq" id="WP_187255204.1">
    <property type="nucleotide sequence ID" value="NZ_JBHULF010000006.1"/>
</dbReference>
<organism evidence="2 3">
    <name type="scientific">Flavihumibacter stibioxidans</name>
    <dbReference type="NCBI Taxonomy" id="1834163"/>
    <lineage>
        <taxon>Bacteria</taxon>
        <taxon>Pseudomonadati</taxon>
        <taxon>Bacteroidota</taxon>
        <taxon>Chitinophagia</taxon>
        <taxon>Chitinophagales</taxon>
        <taxon>Chitinophagaceae</taxon>
        <taxon>Flavihumibacter</taxon>
    </lineage>
</organism>
<dbReference type="InterPro" id="IPR032710">
    <property type="entry name" value="NTF2-like_dom_sf"/>
</dbReference>
<dbReference type="SUPFAM" id="SSF54427">
    <property type="entry name" value="NTF2-like"/>
    <property type="match status" value="1"/>
</dbReference>
<evidence type="ECO:0000313" key="3">
    <source>
        <dbReference type="Proteomes" id="UP000765802"/>
    </source>
</evidence>
<dbReference type="PANTHER" id="PTHR41252:SF1">
    <property type="entry name" value="BLR2505 PROTEIN"/>
    <property type="match status" value="1"/>
</dbReference>
<protein>
    <recommendedName>
        <fullName evidence="1">SnoaL-like domain-containing protein</fullName>
    </recommendedName>
</protein>
<evidence type="ECO:0000259" key="1">
    <source>
        <dbReference type="Pfam" id="PF12680"/>
    </source>
</evidence>
<comment type="caution">
    <text evidence="2">The sequence shown here is derived from an EMBL/GenBank/DDBJ whole genome shotgun (WGS) entry which is preliminary data.</text>
</comment>
<reference evidence="2 3" key="1">
    <citation type="submission" date="2016-07" db="EMBL/GenBank/DDBJ databases">
        <title>Genome analysis of Flavihumibacter stibioxidans YS-17.</title>
        <authorList>
            <person name="Shi K."/>
            <person name="Han Y."/>
            <person name="Wang G."/>
        </authorList>
    </citation>
    <scope>NUCLEOTIDE SEQUENCE [LARGE SCALE GENOMIC DNA]</scope>
    <source>
        <strain evidence="2 3">YS-17</strain>
    </source>
</reference>
<sequence>MEKETGIVKSMYDAVAKGDFPTFLGTMDPAIIWNEADNFPYSDRNPYIGPQAVAEGVFGRIAADWDNFALSDMVFYTTVDDSVVVTGRYNGVNKLTGKSMHAQFVHIWRVKDNKAISFQQYADTYQVVNAMRN</sequence>
<name>A0ABR7M4L1_9BACT</name>
<dbReference type="PANTHER" id="PTHR41252">
    <property type="entry name" value="BLR2505 PROTEIN"/>
    <property type="match status" value="1"/>
</dbReference>
<proteinExistence type="predicted"/>
<dbReference type="Gene3D" id="3.10.450.50">
    <property type="match status" value="1"/>
</dbReference>